<keyword evidence="4 7" id="KW-0812">Transmembrane</keyword>
<dbReference type="GO" id="GO:0005886">
    <property type="term" value="C:plasma membrane"/>
    <property type="evidence" value="ECO:0007669"/>
    <property type="project" value="UniProtKB-SubCell"/>
</dbReference>
<evidence type="ECO:0000313" key="9">
    <source>
        <dbReference type="Proteomes" id="UP000029453"/>
    </source>
</evidence>
<dbReference type="Gene3D" id="1.20.1250.20">
    <property type="entry name" value="MFS general substrate transporter like domains"/>
    <property type="match status" value="1"/>
</dbReference>
<keyword evidence="3" id="KW-1003">Cell membrane</keyword>
<evidence type="ECO:0000256" key="5">
    <source>
        <dbReference type="ARBA" id="ARBA00022989"/>
    </source>
</evidence>
<feature type="transmembrane region" description="Helical" evidence="7">
    <location>
        <begin position="220"/>
        <end position="242"/>
    </location>
</feature>
<dbReference type="AlphaFoldDB" id="M9L9A8"/>
<feature type="transmembrane region" description="Helical" evidence="7">
    <location>
        <begin position="342"/>
        <end position="365"/>
    </location>
</feature>
<comment type="subcellular location">
    <subcellularLocation>
        <location evidence="1">Cell membrane</location>
        <topology evidence="1">Multi-pass membrane protein</topology>
    </subcellularLocation>
</comment>
<evidence type="ECO:0000256" key="3">
    <source>
        <dbReference type="ARBA" id="ARBA00022475"/>
    </source>
</evidence>
<accession>M9L9A8</accession>
<feature type="transmembrane region" description="Helical" evidence="7">
    <location>
        <begin position="371"/>
        <end position="391"/>
    </location>
</feature>
<keyword evidence="6 7" id="KW-0472">Membrane</keyword>
<dbReference type="InterPro" id="IPR011701">
    <property type="entry name" value="MFS"/>
</dbReference>
<sequence>MMVDQSNNSTTRKLRSLIRISVIDIFGTAITWTGLPVFAYSLTHSSIYTSALFVTSSLASIISALFSGYYVDRYSWKKVSFTATTINAFILLLLFYFIENNTFGVIFPLMIVSQCLGSFANAGLDLWFNTISNHLERDISSKNIWNMTAKTIGFTMGPILFVWLGAFTLFVDAISFFIASFFILRLSLDVQVKKNPTEGLFRALKSSVSNVFTSHNLRTLFYVACVNGAMIPVLISQSVFILQENFEASSYVISMFWLVGGVGMVFSNYILATTRVFSLSNKMLIMISTLTSSGGFVLMISSTHWITYILGFMFITLGNPIIFNLMRVMVFHEARNEMKGKVSAIINSSVEISTLIFLAFSWSLLDLGTDYFLGSLIVLSLIRLLMFFKILQKLRLQSVDKEN</sequence>
<feature type="transmembrane region" description="Helical" evidence="7">
    <location>
        <begin position="47"/>
        <end position="67"/>
    </location>
</feature>
<organism evidence="8 9">
    <name type="scientific">Paenibacillus popilliae ATCC 14706</name>
    <dbReference type="NCBI Taxonomy" id="1212764"/>
    <lineage>
        <taxon>Bacteria</taxon>
        <taxon>Bacillati</taxon>
        <taxon>Bacillota</taxon>
        <taxon>Bacilli</taxon>
        <taxon>Bacillales</taxon>
        <taxon>Paenibacillaceae</taxon>
        <taxon>Paenibacillus</taxon>
    </lineage>
</organism>
<dbReference type="GO" id="GO:0022857">
    <property type="term" value="F:transmembrane transporter activity"/>
    <property type="evidence" value="ECO:0007669"/>
    <property type="project" value="InterPro"/>
</dbReference>
<protein>
    <submittedName>
        <fullName evidence="8">Permease</fullName>
    </submittedName>
</protein>
<keyword evidence="9" id="KW-1185">Reference proteome</keyword>
<feature type="transmembrane region" description="Helical" evidence="7">
    <location>
        <begin position="283"/>
        <end position="300"/>
    </location>
</feature>
<proteinExistence type="predicted"/>
<name>M9L9A8_PAEPP</name>
<dbReference type="EMBL" id="BALG01000056">
    <property type="protein sequence ID" value="GAC41967.1"/>
    <property type="molecule type" value="Genomic_DNA"/>
</dbReference>
<evidence type="ECO:0000256" key="1">
    <source>
        <dbReference type="ARBA" id="ARBA00004651"/>
    </source>
</evidence>
<dbReference type="RefSeq" id="WP_006285351.1">
    <property type="nucleotide sequence ID" value="NZ_BALG01000056.1"/>
</dbReference>
<evidence type="ECO:0000256" key="6">
    <source>
        <dbReference type="ARBA" id="ARBA00023136"/>
    </source>
</evidence>
<dbReference type="PANTHER" id="PTHR43266">
    <property type="entry name" value="MACROLIDE-EFFLUX PROTEIN"/>
    <property type="match status" value="1"/>
</dbReference>
<feature type="transmembrane region" description="Helical" evidence="7">
    <location>
        <begin position="306"/>
        <end position="330"/>
    </location>
</feature>
<dbReference type="OrthoDB" id="9856769at2"/>
<dbReference type="Proteomes" id="UP000029453">
    <property type="component" value="Unassembled WGS sequence"/>
</dbReference>
<feature type="transmembrane region" description="Helical" evidence="7">
    <location>
        <begin position="160"/>
        <end position="184"/>
    </location>
</feature>
<keyword evidence="5 7" id="KW-1133">Transmembrane helix</keyword>
<gene>
    <name evidence="8" type="ORF">PPOP_1324</name>
</gene>
<evidence type="ECO:0000256" key="7">
    <source>
        <dbReference type="SAM" id="Phobius"/>
    </source>
</evidence>
<feature type="transmembrane region" description="Helical" evidence="7">
    <location>
        <begin position="21"/>
        <end position="41"/>
    </location>
</feature>
<dbReference type="Pfam" id="PF07690">
    <property type="entry name" value="MFS_1"/>
    <property type="match status" value="1"/>
</dbReference>
<keyword evidence="2" id="KW-0813">Transport</keyword>
<dbReference type="InterPro" id="IPR036259">
    <property type="entry name" value="MFS_trans_sf"/>
</dbReference>
<dbReference type="SUPFAM" id="SSF103473">
    <property type="entry name" value="MFS general substrate transporter"/>
    <property type="match status" value="1"/>
</dbReference>
<evidence type="ECO:0000256" key="2">
    <source>
        <dbReference type="ARBA" id="ARBA00022448"/>
    </source>
</evidence>
<reference evidence="8 9" key="1">
    <citation type="submission" date="2012-10" db="EMBL/GenBank/DDBJ databases">
        <title>Draft Genome Sequence of Paenibacillus popilliae ATCC 14706T.</title>
        <authorList>
            <person name="Iiyama K."/>
            <person name="Mori K."/>
            <person name="Mon H."/>
            <person name="Chieda Y."/>
            <person name="Lee J.M."/>
            <person name="Kusakabe T."/>
            <person name="Tashiro K."/>
            <person name="Asano S."/>
            <person name="Yasunaga-Aoki C."/>
            <person name="Shimizu S."/>
        </authorList>
    </citation>
    <scope>NUCLEOTIDE SEQUENCE [LARGE SCALE GENOMIC DNA]</scope>
    <source>
        <strain evidence="8 9">ATCC 14706</strain>
    </source>
</reference>
<dbReference type="PANTHER" id="PTHR43266:SF2">
    <property type="entry name" value="MAJOR FACILITATOR SUPERFAMILY (MFS) PROFILE DOMAIN-CONTAINING PROTEIN"/>
    <property type="match status" value="1"/>
</dbReference>
<evidence type="ECO:0000313" key="8">
    <source>
        <dbReference type="EMBL" id="GAC41967.1"/>
    </source>
</evidence>
<comment type="caution">
    <text evidence="8">The sequence shown here is derived from an EMBL/GenBank/DDBJ whole genome shotgun (WGS) entry which is preliminary data.</text>
</comment>
<feature type="transmembrane region" description="Helical" evidence="7">
    <location>
        <begin position="248"/>
        <end position="271"/>
    </location>
</feature>
<evidence type="ECO:0000256" key="4">
    <source>
        <dbReference type="ARBA" id="ARBA00022692"/>
    </source>
</evidence>